<sequence length="240" mass="28097">MEFLPHSPQEECYAIANTIDETFTHLITFPRRAEYYMNLAFAAGMTPEQQKLWKETHLHLLKKLTCFRKGKRILFKSPDNTAKMYMLHELYPDAKFVHIYRSPYNSVSSTINMYRLGIRAMTFEFVPDDESITDMAIKFFRRIYEQYFADLRRMPDGSVTEISYDALCADPVGTIRRVYEALSIPGFDAAEPLIRAHAGSQKNYKPNNFVPEKALRDKISGELGFFFEHYNIPMQKDREE</sequence>
<dbReference type="InterPro" id="IPR027417">
    <property type="entry name" value="P-loop_NTPase"/>
</dbReference>
<proteinExistence type="predicted"/>
<reference evidence="1" key="1">
    <citation type="submission" date="2019-08" db="EMBL/GenBank/DDBJ databases">
        <authorList>
            <person name="Kucharzyk K."/>
            <person name="Murdoch R.W."/>
            <person name="Higgins S."/>
            <person name="Loffler F."/>
        </authorList>
    </citation>
    <scope>NUCLEOTIDE SEQUENCE</scope>
</reference>
<comment type="caution">
    <text evidence="1">The sequence shown here is derived from an EMBL/GenBank/DDBJ whole genome shotgun (WGS) entry which is preliminary data.</text>
</comment>
<accession>A0A645ETR9</accession>
<evidence type="ECO:0000313" key="1">
    <source>
        <dbReference type="EMBL" id="MPN03913.1"/>
    </source>
</evidence>
<gene>
    <name evidence="1" type="ORF">SDC9_151148</name>
</gene>
<dbReference type="AlphaFoldDB" id="A0A645ETR9"/>
<name>A0A645ETR9_9ZZZZ</name>
<protein>
    <recommendedName>
        <fullName evidence="2">Sulfotransferase domain-containing protein</fullName>
    </recommendedName>
</protein>
<evidence type="ECO:0008006" key="2">
    <source>
        <dbReference type="Google" id="ProtNLM"/>
    </source>
</evidence>
<dbReference type="Pfam" id="PF13469">
    <property type="entry name" value="Sulfotransfer_3"/>
    <property type="match status" value="1"/>
</dbReference>
<organism evidence="1">
    <name type="scientific">bioreactor metagenome</name>
    <dbReference type="NCBI Taxonomy" id="1076179"/>
    <lineage>
        <taxon>unclassified sequences</taxon>
        <taxon>metagenomes</taxon>
        <taxon>ecological metagenomes</taxon>
    </lineage>
</organism>
<dbReference type="PANTHER" id="PTHR36451">
    <property type="entry name" value="PAPS-DEPENDENT SULFOTRANSFERASE STF3"/>
    <property type="match status" value="1"/>
</dbReference>
<dbReference type="InterPro" id="IPR052736">
    <property type="entry name" value="Stf3_sulfotransferase"/>
</dbReference>
<dbReference type="EMBL" id="VSSQ01049830">
    <property type="protein sequence ID" value="MPN03913.1"/>
    <property type="molecule type" value="Genomic_DNA"/>
</dbReference>
<dbReference type="PANTHER" id="PTHR36451:SF1">
    <property type="entry name" value="OMEGA-HYDROXY-BETA-DIHYDROMENAQUINONE-9 SULFOTRANSFERASE STF3"/>
    <property type="match status" value="1"/>
</dbReference>
<dbReference type="Gene3D" id="3.40.50.300">
    <property type="entry name" value="P-loop containing nucleotide triphosphate hydrolases"/>
    <property type="match status" value="1"/>
</dbReference>
<dbReference type="SUPFAM" id="SSF52540">
    <property type="entry name" value="P-loop containing nucleoside triphosphate hydrolases"/>
    <property type="match status" value="1"/>
</dbReference>